<gene>
    <name evidence="1" type="ORF">FPZ08_20075</name>
</gene>
<protein>
    <submittedName>
        <fullName evidence="1">Uncharacterized protein</fullName>
    </submittedName>
</protein>
<keyword evidence="2" id="KW-1185">Reference proteome</keyword>
<dbReference type="AlphaFoldDB" id="A0A5B8LYG2"/>
<evidence type="ECO:0000313" key="2">
    <source>
        <dbReference type="Proteomes" id="UP000315364"/>
    </source>
</evidence>
<accession>A0A5B8LYG2</accession>
<evidence type="ECO:0000313" key="1">
    <source>
        <dbReference type="EMBL" id="QDZ12839.1"/>
    </source>
</evidence>
<proteinExistence type="predicted"/>
<organism evidence="1 2">
    <name type="scientific">Devosia ginsengisoli</name>
    <dbReference type="NCBI Taxonomy" id="400770"/>
    <lineage>
        <taxon>Bacteria</taxon>
        <taxon>Pseudomonadati</taxon>
        <taxon>Pseudomonadota</taxon>
        <taxon>Alphaproteobacteria</taxon>
        <taxon>Hyphomicrobiales</taxon>
        <taxon>Devosiaceae</taxon>
        <taxon>Devosia</taxon>
    </lineage>
</organism>
<dbReference type="Proteomes" id="UP000315364">
    <property type="component" value="Chromosome"/>
</dbReference>
<reference evidence="1 2" key="1">
    <citation type="submission" date="2019-07" db="EMBL/GenBank/DDBJ databases">
        <title>Full genome sequence of Devosia sp. Gsoil 520.</title>
        <authorList>
            <person name="Im W.-T."/>
        </authorList>
    </citation>
    <scope>NUCLEOTIDE SEQUENCE [LARGE SCALE GENOMIC DNA]</scope>
    <source>
        <strain evidence="1 2">Gsoil 520</strain>
    </source>
</reference>
<dbReference type="KEGG" id="dea:FPZ08_20075"/>
<name>A0A5B8LYG2_9HYPH</name>
<dbReference type="EMBL" id="CP042304">
    <property type="protein sequence ID" value="QDZ12839.1"/>
    <property type="molecule type" value="Genomic_DNA"/>
</dbReference>
<sequence>MFSLFGILKPFIGQPVPSAEAPFKRSFFGLPVDPAAVPVAAEEDALYLADKWPDPPERPPHKS</sequence>
<dbReference type="RefSeq" id="WP_146292247.1">
    <property type="nucleotide sequence ID" value="NZ_CP042304.1"/>
</dbReference>